<gene>
    <name evidence="1" type="ORF">HPP92_018021</name>
</gene>
<keyword evidence="2" id="KW-1185">Reference proteome</keyword>
<dbReference type="OrthoDB" id="3863715at2759"/>
<organism evidence="1 2">
    <name type="scientific">Vanilla planifolia</name>
    <name type="common">Vanilla</name>
    <dbReference type="NCBI Taxonomy" id="51239"/>
    <lineage>
        <taxon>Eukaryota</taxon>
        <taxon>Viridiplantae</taxon>
        <taxon>Streptophyta</taxon>
        <taxon>Embryophyta</taxon>
        <taxon>Tracheophyta</taxon>
        <taxon>Spermatophyta</taxon>
        <taxon>Magnoliopsida</taxon>
        <taxon>Liliopsida</taxon>
        <taxon>Asparagales</taxon>
        <taxon>Orchidaceae</taxon>
        <taxon>Vanilloideae</taxon>
        <taxon>Vanilleae</taxon>
        <taxon>Vanilla</taxon>
    </lineage>
</organism>
<accession>A0A835Q949</accession>
<proteinExistence type="predicted"/>
<comment type="caution">
    <text evidence="1">The sequence shown here is derived from an EMBL/GenBank/DDBJ whole genome shotgun (WGS) entry which is preliminary data.</text>
</comment>
<reference evidence="1 2" key="1">
    <citation type="journal article" date="2020" name="Nat. Food">
        <title>A phased Vanilla planifolia genome enables genetic improvement of flavour and production.</title>
        <authorList>
            <person name="Hasing T."/>
            <person name="Tang H."/>
            <person name="Brym M."/>
            <person name="Khazi F."/>
            <person name="Huang T."/>
            <person name="Chambers A.H."/>
        </authorList>
    </citation>
    <scope>NUCLEOTIDE SEQUENCE [LARGE SCALE GENOMIC DNA]</scope>
    <source>
        <tissue evidence="1">Leaf</tissue>
    </source>
</reference>
<dbReference type="AlphaFoldDB" id="A0A835Q949"/>
<dbReference type="Proteomes" id="UP000636800">
    <property type="component" value="Unassembled WGS sequence"/>
</dbReference>
<protein>
    <submittedName>
        <fullName evidence="1">Uncharacterized protein</fullName>
    </submittedName>
</protein>
<evidence type="ECO:0000313" key="2">
    <source>
        <dbReference type="Proteomes" id="UP000636800"/>
    </source>
</evidence>
<dbReference type="EMBL" id="JADCNL010000009">
    <property type="protein sequence ID" value="KAG0466441.1"/>
    <property type="molecule type" value="Genomic_DNA"/>
</dbReference>
<sequence length="166" mass="18549">MDLLDDLWHQIDVISDLALTAEARSILDDNSELVCWDVGGDVLRRIKQIVLADLNRHNGLCVNVVPYGYGCHGGHYNLNNTVESNLEEGKSGQNHLVKLQILEYLRDTLDHGVSFNKVHYCGPLLCQDIERSCLINHIKSVSSEKLKEVEGFVSSVYQVEGLAVAF</sequence>
<name>A0A835Q949_VANPL</name>
<evidence type="ECO:0000313" key="1">
    <source>
        <dbReference type="EMBL" id="KAG0466441.1"/>
    </source>
</evidence>